<evidence type="ECO:0000313" key="1">
    <source>
        <dbReference type="EMBL" id="TCU34030.1"/>
    </source>
</evidence>
<dbReference type="AlphaFoldDB" id="A0A4R3RER5"/>
<dbReference type="RefSeq" id="WP_132552810.1">
    <property type="nucleotide sequence ID" value="NZ_SMBK01000013.1"/>
</dbReference>
<sequence>MSQTIYWTGSEDDQERELVKACTARCKQWSEEDCPRPDHFCAECEHDMAVALRTRDPKIIEEIKNDRL</sequence>
<organism evidence="1 2">
    <name type="scientific">Rhizobium azibense</name>
    <dbReference type="NCBI Taxonomy" id="1136135"/>
    <lineage>
        <taxon>Bacteria</taxon>
        <taxon>Pseudomonadati</taxon>
        <taxon>Pseudomonadota</taxon>
        <taxon>Alphaproteobacteria</taxon>
        <taxon>Hyphomicrobiales</taxon>
        <taxon>Rhizobiaceae</taxon>
        <taxon>Rhizobium/Agrobacterium group</taxon>
        <taxon>Rhizobium</taxon>
    </lineage>
</organism>
<dbReference type="Proteomes" id="UP000295507">
    <property type="component" value="Unassembled WGS sequence"/>
</dbReference>
<dbReference type="EMBL" id="SMBK01000013">
    <property type="protein sequence ID" value="TCU34030.1"/>
    <property type="molecule type" value="Genomic_DNA"/>
</dbReference>
<name>A0A4R3RER5_9HYPH</name>
<comment type="caution">
    <text evidence="1">The sequence shown here is derived from an EMBL/GenBank/DDBJ whole genome shotgun (WGS) entry which is preliminary data.</text>
</comment>
<gene>
    <name evidence="1" type="ORF">EV129_11313</name>
</gene>
<reference evidence="1 2" key="1">
    <citation type="submission" date="2019-03" db="EMBL/GenBank/DDBJ databases">
        <title>Genomic Encyclopedia of Type Strains, Phase IV (KMG-V): Genome sequencing to study the core and pangenomes of soil and plant-associated prokaryotes.</title>
        <authorList>
            <person name="Whitman W."/>
        </authorList>
    </citation>
    <scope>NUCLEOTIDE SEQUENCE [LARGE SCALE GENOMIC DNA]</scope>
    <source>
        <strain evidence="1 2">IE4868</strain>
    </source>
</reference>
<accession>A0A4R3RER5</accession>
<evidence type="ECO:0000313" key="2">
    <source>
        <dbReference type="Proteomes" id="UP000295507"/>
    </source>
</evidence>
<protein>
    <submittedName>
        <fullName evidence="1">Uncharacterized protein</fullName>
    </submittedName>
</protein>
<proteinExistence type="predicted"/>